<evidence type="ECO:0000313" key="3">
    <source>
        <dbReference type="Proteomes" id="UP001148313"/>
    </source>
</evidence>
<comment type="caution">
    <text evidence="2">The sequence shown here is derived from an EMBL/GenBank/DDBJ whole genome shotgun (WGS) entry which is preliminary data.</text>
</comment>
<evidence type="ECO:0000256" key="1">
    <source>
        <dbReference type="SAM" id="MobiDB-lite"/>
    </source>
</evidence>
<gene>
    <name evidence="2" type="ORF">OOZ53_13570</name>
</gene>
<reference evidence="2" key="1">
    <citation type="submission" date="2022-11" db="EMBL/GenBank/DDBJ databases">
        <title>Hoeflea poritis sp. nov., isolated from scleractinian coral Porites lutea.</title>
        <authorList>
            <person name="Zhang G."/>
            <person name="Wei Q."/>
            <person name="Cai L."/>
        </authorList>
    </citation>
    <scope>NUCLEOTIDE SEQUENCE</scope>
    <source>
        <strain evidence="2">E7-10</strain>
    </source>
</reference>
<proteinExistence type="predicted"/>
<protein>
    <submittedName>
        <fullName evidence="2">Uncharacterized protein</fullName>
    </submittedName>
</protein>
<name>A0ABT4VQD9_9HYPH</name>
<keyword evidence="3" id="KW-1185">Reference proteome</keyword>
<evidence type="ECO:0000313" key="2">
    <source>
        <dbReference type="EMBL" id="MDA4846390.1"/>
    </source>
</evidence>
<dbReference type="RefSeq" id="WP_271090130.1">
    <property type="nucleotide sequence ID" value="NZ_JAPJZH010000007.1"/>
</dbReference>
<organism evidence="2 3">
    <name type="scientific">Hoeflea poritis</name>
    <dbReference type="NCBI Taxonomy" id="2993659"/>
    <lineage>
        <taxon>Bacteria</taxon>
        <taxon>Pseudomonadati</taxon>
        <taxon>Pseudomonadota</taxon>
        <taxon>Alphaproteobacteria</taxon>
        <taxon>Hyphomicrobiales</taxon>
        <taxon>Rhizobiaceae</taxon>
        <taxon>Hoeflea</taxon>
    </lineage>
</organism>
<sequence>MPETLLSASNIVLFGRVVEDLNIVAPKGNKAHSPSMATSKGESSGLQQQLTRREWGNYTAGSGDGLARFARIYGFSYEGAYFEVGVPALFLVHGEGAPLSQIKVPGPDKDDKNFYDDLRAWAYDRSDDTIRLDIDSGSFEEVLLSTIGEGGPGVSGARVSGARVSGARVSGARVSGARVSGARISGARGDAGD</sequence>
<accession>A0ABT4VQD9</accession>
<dbReference type="Proteomes" id="UP001148313">
    <property type="component" value="Unassembled WGS sequence"/>
</dbReference>
<feature type="region of interest" description="Disordered" evidence="1">
    <location>
        <begin position="28"/>
        <end position="48"/>
    </location>
</feature>
<dbReference type="EMBL" id="JAPJZH010000007">
    <property type="protein sequence ID" value="MDA4846390.1"/>
    <property type="molecule type" value="Genomic_DNA"/>
</dbReference>
<feature type="compositionally biased region" description="Polar residues" evidence="1">
    <location>
        <begin position="35"/>
        <end position="48"/>
    </location>
</feature>